<evidence type="ECO:0000313" key="14">
    <source>
        <dbReference type="Proteomes" id="UP000501868"/>
    </source>
</evidence>
<dbReference type="AlphaFoldDB" id="A0A6H1NYA4"/>
<evidence type="ECO:0000256" key="1">
    <source>
        <dbReference type="ARBA" id="ARBA00006394"/>
    </source>
</evidence>
<dbReference type="UniPathway" id="UPA00703">
    <property type="reaction ID" value="UER00720"/>
</dbReference>
<dbReference type="NCBIfam" id="TIGR01344">
    <property type="entry name" value="malate_syn_A"/>
    <property type="match status" value="1"/>
</dbReference>
<dbReference type="FunFam" id="3.20.20.360:FF:000001">
    <property type="entry name" value="Malate synthase"/>
    <property type="match status" value="1"/>
</dbReference>
<dbReference type="Pfam" id="PF20656">
    <property type="entry name" value="MS_N"/>
    <property type="match status" value="1"/>
</dbReference>
<evidence type="ECO:0000256" key="8">
    <source>
        <dbReference type="PIRSR" id="PIRSR001363-1"/>
    </source>
</evidence>
<sequence length="530" mass="60308">MSTQTTGIEVVGAMRDQYDEILTPEALNFIEELERKFGERRIELLQYRQKRQAEINDGILPDFLPETKHIRNDDWTIAPLPNDLQDRRVEITGPTDRKMVINALNSGAKVFMADCEDATSPTWETIIEGQINLRDAVNRTISFENPNGKKYELHEKTAVLFVRPRGLHLEEKHILLDGKPISGSFFDFGMYFFHNVNQLLERGSGPYFYLPKLESHLEARLWNDVFVFAQEKLGIPNGTIKATVLLETIMGAFEMNEILFELKEHSAGLNCGRWDYIFSYLKKLRNHKDVILPDRSQVTMTVPFMRSYSLLTIQTCHRRKAPAIGGMAAQIPIRNNPAANEEAFAKVRADKEREARDGHDGTWVAHPGLVPVALEVFNREMPIANQIHTLKQQKISVTAQDLLESPGGTITEEGVRLNINVGIQYVASWLRGNGAAPIHNLMEDAATAEISRAQLWQWIRHPKGMLTDGRKVTAEMYQQYKVEELEKIKQEIGAQAFAGGRFDEAVELFDRLILNDDFAEFLTLAGYELI</sequence>
<dbReference type="PANTHER" id="PTHR42902">
    <property type="entry name" value="MALATE SYNTHASE"/>
    <property type="match status" value="1"/>
</dbReference>
<dbReference type="InterPro" id="IPR046363">
    <property type="entry name" value="MS_N_TIM-barrel_dom"/>
</dbReference>
<dbReference type="InterPro" id="IPR044856">
    <property type="entry name" value="Malate_synth_C_sf"/>
</dbReference>
<dbReference type="GO" id="GO:0004474">
    <property type="term" value="F:malate synthase activity"/>
    <property type="evidence" value="ECO:0007669"/>
    <property type="project" value="UniProtKB-EC"/>
</dbReference>
<protein>
    <recommendedName>
        <fullName evidence="7 9">Malate synthase</fullName>
        <ecNumber evidence="2 9">2.3.3.9</ecNumber>
    </recommendedName>
</protein>
<dbReference type="EC" id="2.3.3.9" evidence="2 9"/>
<dbReference type="Proteomes" id="UP000501868">
    <property type="component" value="Chromosome"/>
</dbReference>
<accession>A0A6H1NYA4</accession>
<dbReference type="Gene3D" id="3.20.20.360">
    <property type="entry name" value="Malate synthase, domain 3"/>
    <property type="match status" value="1"/>
</dbReference>
<comment type="catalytic activity">
    <reaction evidence="6 9">
        <text>glyoxylate + acetyl-CoA + H2O = (S)-malate + CoA + H(+)</text>
        <dbReference type="Rhea" id="RHEA:18181"/>
        <dbReference type="ChEBI" id="CHEBI:15377"/>
        <dbReference type="ChEBI" id="CHEBI:15378"/>
        <dbReference type="ChEBI" id="CHEBI:15589"/>
        <dbReference type="ChEBI" id="CHEBI:36655"/>
        <dbReference type="ChEBI" id="CHEBI:57287"/>
        <dbReference type="ChEBI" id="CHEBI:57288"/>
        <dbReference type="EC" id="2.3.3.9"/>
    </reaction>
</comment>
<keyword evidence="5 9" id="KW-0808">Transferase</keyword>
<feature type="domain" description="Malate synthase TIM barrel" evidence="10">
    <location>
        <begin position="159"/>
        <end position="404"/>
    </location>
</feature>
<reference evidence="13 14" key="1">
    <citation type="submission" date="2020-04" db="EMBL/GenBank/DDBJ databases">
        <title>Genome-Wide Identification of 5-Methylcytosine Sites in Bacterial Genomes By High-Throughput Sequencing of MspJI Restriction Fragments.</title>
        <authorList>
            <person name="Wu V."/>
        </authorList>
    </citation>
    <scope>NUCLEOTIDE SEQUENCE [LARGE SCALE GENOMIC DNA]</scope>
    <source>
        <strain evidence="13 14">S2</strain>
    </source>
</reference>
<dbReference type="GO" id="GO:0006099">
    <property type="term" value="P:tricarboxylic acid cycle"/>
    <property type="evidence" value="ECO:0007669"/>
    <property type="project" value="UniProtKB-KW"/>
</dbReference>
<feature type="domain" description="Malate synthase C-terminal" evidence="12">
    <location>
        <begin position="410"/>
        <end position="530"/>
    </location>
</feature>
<dbReference type="Gene3D" id="1.20.1220.12">
    <property type="entry name" value="Malate synthase, domain III"/>
    <property type="match status" value="1"/>
</dbReference>
<evidence type="ECO:0000256" key="9">
    <source>
        <dbReference type="RuleBase" id="RU000555"/>
    </source>
</evidence>
<comment type="pathway">
    <text evidence="9">Carbohydrate metabolism; glyoxylate cycle; (S)-malate from isocitrate: step 2/2.</text>
</comment>
<dbReference type="InterPro" id="IPR001465">
    <property type="entry name" value="Malate_synthase_TIM"/>
</dbReference>
<evidence type="ECO:0000313" key="13">
    <source>
        <dbReference type="EMBL" id="QIZ06238.1"/>
    </source>
</evidence>
<dbReference type="Pfam" id="PF20659">
    <property type="entry name" value="MS_C"/>
    <property type="match status" value="1"/>
</dbReference>
<dbReference type="EMBL" id="CP051128">
    <property type="protein sequence ID" value="QIZ06238.1"/>
    <property type="molecule type" value="Genomic_DNA"/>
</dbReference>
<feature type="active site" description="Proton donor" evidence="8">
    <location>
        <position position="444"/>
    </location>
</feature>
<evidence type="ECO:0000256" key="6">
    <source>
        <dbReference type="ARBA" id="ARBA00047918"/>
    </source>
</evidence>
<keyword evidence="3 9" id="KW-0329">Glyoxylate bypass</keyword>
<feature type="active site" description="Proton acceptor" evidence="8">
    <location>
        <position position="163"/>
    </location>
</feature>
<evidence type="ECO:0000259" key="12">
    <source>
        <dbReference type="Pfam" id="PF20659"/>
    </source>
</evidence>
<evidence type="ECO:0000256" key="5">
    <source>
        <dbReference type="ARBA" id="ARBA00022679"/>
    </source>
</evidence>
<evidence type="ECO:0000256" key="2">
    <source>
        <dbReference type="ARBA" id="ARBA00012636"/>
    </source>
</evidence>
<name>A0A6H1NYA4_PRIMG</name>
<dbReference type="PANTHER" id="PTHR42902:SF1">
    <property type="entry name" value="MALATE SYNTHASE 1-RELATED"/>
    <property type="match status" value="1"/>
</dbReference>
<dbReference type="GO" id="GO:0006097">
    <property type="term" value="P:glyoxylate cycle"/>
    <property type="evidence" value="ECO:0007669"/>
    <property type="project" value="UniProtKB-UniPathway"/>
</dbReference>
<evidence type="ECO:0000259" key="11">
    <source>
        <dbReference type="Pfam" id="PF20656"/>
    </source>
</evidence>
<organism evidence="13 14">
    <name type="scientific">Priestia megaterium</name>
    <name type="common">Bacillus megaterium</name>
    <dbReference type="NCBI Taxonomy" id="1404"/>
    <lineage>
        <taxon>Bacteria</taxon>
        <taxon>Bacillati</taxon>
        <taxon>Bacillota</taxon>
        <taxon>Bacilli</taxon>
        <taxon>Bacillales</taxon>
        <taxon>Bacillaceae</taxon>
        <taxon>Priestia</taxon>
    </lineage>
</organism>
<evidence type="ECO:0000256" key="7">
    <source>
        <dbReference type="ARBA" id="ARBA00068441"/>
    </source>
</evidence>
<reference evidence="13 14" key="2">
    <citation type="submission" date="2020-04" db="EMBL/GenBank/DDBJ databases">
        <authorList>
            <person name="Fomenkov A."/>
            <person name="Anton B.P."/>
            <person name="Roberts R.J."/>
        </authorList>
    </citation>
    <scope>NUCLEOTIDE SEQUENCE [LARGE SCALE GENOMIC DNA]</scope>
    <source>
        <strain evidence="13 14">S2</strain>
    </source>
</reference>
<keyword evidence="4 9" id="KW-0816">Tricarboxylic acid cycle</keyword>
<dbReference type="InterPro" id="IPR011076">
    <property type="entry name" value="Malate_synth_sf"/>
</dbReference>
<gene>
    <name evidence="13" type="primary">aceB</name>
    <name evidence="13" type="ORF">HFZ78_05455</name>
</gene>
<dbReference type="InterPro" id="IPR048355">
    <property type="entry name" value="MS_C"/>
</dbReference>
<comment type="similarity">
    <text evidence="1 9">Belongs to the malate synthase family.</text>
</comment>
<dbReference type="PIRSF" id="PIRSF001363">
    <property type="entry name" value="Malate_synth"/>
    <property type="match status" value="1"/>
</dbReference>
<evidence type="ECO:0000256" key="4">
    <source>
        <dbReference type="ARBA" id="ARBA00022532"/>
    </source>
</evidence>
<keyword evidence="13" id="KW-0012">Acyltransferase</keyword>
<dbReference type="InterPro" id="IPR019830">
    <property type="entry name" value="Malate_synthase_CS"/>
</dbReference>
<dbReference type="FunFam" id="1.20.1220.12:FF:000001">
    <property type="entry name" value="Malate synthase"/>
    <property type="match status" value="1"/>
</dbReference>
<evidence type="ECO:0000259" key="10">
    <source>
        <dbReference type="Pfam" id="PF01274"/>
    </source>
</evidence>
<dbReference type="PROSITE" id="PS00510">
    <property type="entry name" value="MALATE_SYNTHASE"/>
    <property type="match status" value="1"/>
</dbReference>
<evidence type="ECO:0000256" key="3">
    <source>
        <dbReference type="ARBA" id="ARBA00022435"/>
    </source>
</evidence>
<dbReference type="SUPFAM" id="SSF51645">
    <property type="entry name" value="Malate synthase G"/>
    <property type="match status" value="1"/>
</dbReference>
<proteinExistence type="inferred from homology"/>
<dbReference type="Pfam" id="PF01274">
    <property type="entry name" value="MS_TIM-barrel"/>
    <property type="match status" value="1"/>
</dbReference>
<feature type="domain" description="Malate synthase N-terminal" evidence="11">
    <location>
        <begin position="8"/>
        <end position="69"/>
    </location>
</feature>
<dbReference type="InterPro" id="IPR048356">
    <property type="entry name" value="MS_N"/>
</dbReference>
<dbReference type="GO" id="GO:0005737">
    <property type="term" value="C:cytoplasm"/>
    <property type="evidence" value="ECO:0007669"/>
    <property type="project" value="TreeGrafter"/>
</dbReference>
<dbReference type="InterPro" id="IPR006252">
    <property type="entry name" value="Malate_synthA"/>
</dbReference>
<dbReference type="CDD" id="cd00727">
    <property type="entry name" value="malate_synt_A"/>
    <property type="match status" value="1"/>
</dbReference>